<sequence length="137" mass="15676">MQITQNVIDYTYSSNDTLTLLSKHDKGLFSAAYIQDQIRLFNNRLLLKPGLRLTYYDVTSQLYTEPRLSASYHLTERIKLKGAVGQYYQFAKQVTREDISQGNRNFWLLANNTYLPVGSSVHFIAGAVMKRLAICST</sequence>
<dbReference type="GO" id="GO:0009279">
    <property type="term" value="C:cell outer membrane"/>
    <property type="evidence" value="ECO:0007669"/>
    <property type="project" value="UniProtKB-SubCell"/>
</dbReference>
<feature type="domain" description="TonB-dependent receptor-like beta-barrel" evidence="4">
    <location>
        <begin position="29"/>
        <end position="91"/>
    </location>
</feature>
<dbReference type="Pfam" id="PF00593">
    <property type="entry name" value="TonB_dep_Rec_b-barrel"/>
    <property type="match status" value="1"/>
</dbReference>
<dbReference type="Gene3D" id="2.40.170.20">
    <property type="entry name" value="TonB-dependent receptor, beta-barrel domain"/>
    <property type="match status" value="1"/>
</dbReference>
<keyword evidence="3" id="KW-0998">Cell outer membrane</keyword>
<dbReference type="InterPro" id="IPR036942">
    <property type="entry name" value="Beta-barrel_TonB_sf"/>
</dbReference>
<dbReference type="InterPro" id="IPR000531">
    <property type="entry name" value="Beta-barrel_TonB"/>
</dbReference>
<evidence type="ECO:0000259" key="4">
    <source>
        <dbReference type="Pfam" id="PF00593"/>
    </source>
</evidence>
<organism evidence="5 6">
    <name type="scientific">Spirosoma telluris</name>
    <dbReference type="NCBI Taxonomy" id="2183553"/>
    <lineage>
        <taxon>Bacteria</taxon>
        <taxon>Pseudomonadati</taxon>
        <taxon>Bacteroidota</taxon>
        <taxon>Cytophagia</taxon>
        <taxon>Cytophagales</taxon>
        <taxon>Cytophagaceae</taxon>
        <taxon>Spirosoma</taxon>
    </lineage>
</organism>
<comment type="subcellular location">
    <subcellularLocation>
        <location evidence="1">Cell outer membrane</location>
    </subcellularLocation>
</comment>
<evidence type="ECO:0000313" key="6">
    <source>
        <dbReference type="Proteomes" id="UP000249016"/>
    </source>
</evidence>
<gene>
    <name evidence="5" type="ORF">HMF3257_17075</name>
</gene>
<keyword evidence="6" id="KW-1185">Reference proteome</keyword>
<evidence type="ECO:0000256" key="1">
    <source>
        <dbReference type="ARBA" id="ARBA00004442"/>
    </source>
</evidence>
<evidence type="ECO:0000256" key="2">
    <source>
        <dbReference type="ARBA" id="ARBA00023136"/>
    </source>
</evidence>
<protein>
    <recommendedName>
        <fullName evidence="4">TonB-dependent receptor-like beta-barrel domain-containing protein</fullName>
    </recommendedName>
</protein>
<accession>A0A327NJ78</accession>
<proteinExistence type="predicted"/>
<evidence type="ECO:0000313" key="5">
    <source>
        <dbReference type="EMBL" id="RAI75451.1"/>
    </source>
</evidence>
<dbReference type="Proteomes" id="UP000249016">
    <property type="component" value="Unassembled WGS sequence"/>
</dbReference>
<dbReference type="SUPFAM" id="SSF56935">
    <property type="entry name" value="Porins"/>
    <property type="match status" value="1"/>
</dbReference>
<comment type="caution">
    <text evidence="5">The sequence shown here is derived from an EMBL/GenBank/DDBJ whole genome shotgun (WGS) entry which is preliminary data.</text>
</comment>
<evidence type="ECO:0000256" key="3">
    <source>
        <dbReference type="ARBA" id="ARBA00023237"/>
    </source>
</evidence>
<name>A0A327NJ78_9BACT</name>
<dbReference type="AlphaFoldDB" id="A0A327NJ78"/>
<dbReference type="EMBL" id="QLII01000001">
    <property type="protein sequence ID" value="RAI75451.1"/>
    <property type="molecule type" value="Genomic_DNA"/>
</dbReference>
<reference evidence="5 6" key="1">
    <citation type="submission" date="2018-06" db="EMBL/GenBank/DDBJ databases">
        <title>Spirosoma sp. HMF3257 Genome sequencing and assembly.</title>
        <authorList>
            <person name="Kang H."/>
            <person name="Cha I."/>
            <person name="Kim H."/>
            <person name="Kang J."/>
            <person name="Joh K."/>
        </authorList>
    </citation>
    <scope>NUCLEOTIDE SEQUENCE [LARGE SCALE GENOMIC DNA]</scope>
    <source>
        <strain evidence="5 6">HMF3257</strain>
    </source>
</reference>
<keyword evidence="2" id="KW-0472">Membrane</keyword>